<dbReference type="GO" id="GO:0010181">
    <property type="term" value="F:FMN binding"/>
    <property type="evidence" value="ECO:0007669"/>
    <property type="project" value="TreeGrafter"/>
</dbReference>
<proteinExistence type="predicted"/>
<evidence type="ECO:0000313" key="2">
    <source>
        <dbReference type="EMBL" id="SCV03774.1"/>
    </source>
</evidence>
<keyword evidence="3" id="KW-1185">Reference proteome</keyword>
<dbReference type="EMBL" id="LT598453">
    <property type="protein sequence ID" value="SCV03774.1"/>
    <property type="molecule type" value="Genomic_DNA"/>
</dbReference>
<dbReference type="Proteomes" id="UP000189911">
    <property type="component" value="Chromosome G"/>
</dbReference>
<dbReference type="GO" id="GO:0016491">
    <property type="term" value="F:oxidoreductase activity"/>
    <property type="evidence" value="ECO:0007669"/>
    <property type="project" value="InterPro"/>
</dbReference>
<gene>
    <name evidence="2" type="ORF">LANO_0G06172G</name>
</gene>
<dbReference type="InterPro" id="IPR005025">
    <property type="entry name" value="FMN_Rdtase-like_dom"/>
</dbReference>
<reference evidence="3" key="1">
    <citation type="submission" date="2016-03" db="EMBL/GenBank/DDBJ databases">
        <authorList>
            <person name="Devillers Hugo."/>
        </authorList>
    </citation>
    <scope>NUCLEOTIDE SEQUENCE [LARGE SCALE GENOMIC DNA]</scope>
</reference>
<accession>A0A1G4KGY7</accession>
<evidence type="ECO:0000259" key="1">
    <source>
        <dbReference type="Pfam" id="PF03358"/>
    </source>
</evidence>
<dbReference type="InterPro" id="IPR050712">
    <property type="entry name" value="NAD(P)H-dep_reductase"/>
</dbReference>
<dbReference type="Pfam" id="PF03358">
    <property type="entry name" value="FMN_red"/>
    <property type="match status" value="1"/>
</dbReference>
<protein>
    <submittedName>
        <fullName evidence="2">LANO_0G06172g1_1</fullName>
    </submittedName>
</protein>
<organism evidence="2 3">
    <name type="scientific">Lachancea nothofagi CBS 11611</name>
    <dbReference type="NCBI Taxonomy" id="1266666"/>
    <lineage>
        <taxon>Eukaryota</taxon>
        <taxon>Fungi</taxon>
        <taxon>Dikarya</taxon>
        <taxon>Ascomycota</taxon>
        <taxon>Saccharomycotina</taxon>
        <taxon>Saccharomycetes</taxon>
        <taxon>Saccharomycetales</taxon>
        <taxon>Saccharomycetaceae</taxon>
        <taxon>Lachancea</taxon>
    </lineage>
</organism>
<dbReference type="AlphaFoldDB" id="A0A1G4KGY7"/>
<dbReference type="GO" id="GO:0005829">
    <property type="term" value="C:cytosol"/>
    <property type="evidence" value="ECO:0007669"/>
    <property type="project" value="TreeGrafter"/>
</dbReference>
<dbReference type="InterPro" id="IPR029039">
    <property type="entry name" value="Flavoprotein-like_sf"/>
</dbReference>
<dbReference type="PANTHER" id="PTHR30543:SF21">
    <property type="entry name" value="NAD(P)H-DEPENDENT FMN REDUCTASE LOT6"/>
    <property type="match status" value="1"/>
</dbReference>
<name>A0A1G4KGY7_9SACH</name>
<feature type="domain" description="NADPH-dependent FMN reductase-like" evidence="1">
    <location>
        <begin position="1"/>
        <end position="150"/>
    </location>
</feature>
<evidence type="ECO:0000313" key="3">
    <source>
        <dbReference type="Proteomes" id="UP000189911"/>
    </source>
</evidence>
<dbReference type="SUPFAM" id="SSF52218">
    <property type="entry name" value="Flavoproteins"/>
    <property type="match status" value="1"/>
</dbReference>
<dbReference type="OrthoDB" id="68575at2759"/>
<sequence>MLIGVIIGSTRQPRACPQIAQFIVDTIRSSNDYRSLAQKPVLKLIDLASWNLPMYDESHVPSLIEHYSDYDHEHTKLWSQEVQKCDGFIFVTPQYNWGYPAALKNAIDYLFNEWKGKPAVVATYGGHGGSKCNEQLTVVLNGLRMKPTESKILLSFPDRETFTKAAQGIDLCLSTSSTECIWEADKVQVETAFAELAKLLLETPSTK</sequence>
<dbReference type="PANTHER" id="PTHR30543">
    <property type="entry name" value="CHROMATE REDUCTASE"/>
    <property type="match status" value="1"/>
</dbReference>
<dbReference type="Gene3D" id="3.40.50.360">
    <property type="match status" value="1"/>
</dbReference>